<keyword evidence="2" id="KW-1185">Reference proteome</keyword>
<reference evidence="1 2" key="1">
    <citation type="journal article" date="2018" name="J. Microbiol.">
        <title>Baekduia soli gen. nov., sp. nov., a novel bacterium isolated from the soil of Baekdu Mountain and proposal of a novel family name, Baekduiaceae fam. nov.</title>
        <authorList>
            <person name="An D.S."/>
            <person name="Siddiqi M.Z."/>
            <person name="Kim K.H."/>
            <person name="Yu H.S."/>
            <person name="Im W.T."/>
        </authorList>
    </citation>
    <scope>NUCLEOTIDE SEQUENCE [LARGE SCALE GENOMIC DNA]</scope>
    <source>
        <strain evidence="1 2">BR7-21</strain>
    </source>
</reference>
<dbReference type="KEGG" id="bsol:FSW04_05975"/>
<accession>A0A5B8U2M0</accession>
<evidence type="ECO:0000313" key="1">
    <source>
        <dbReference type="EMBL" id="QEC47181.1"/>
    </source>
</evidence>
<evidence type="ECO:0000313" key="2">
    <source>
        <dbReference type="Proteomes" id="UP000321805"/>
    </source>
</evidence>
<name>A0A5B8U2M0_9ACTN</name>
<gene>
    <name evidence="1" type="ORF">FSW04_05975</name>
</gene>
<dbReference type="OrthoDB" id="3387194at2"/>
<proteinExistence type="predicted"/>
<dbReference type="EMBL" id="CP042430">
    <property type="protein sequence ID" value="QEC47181.1"/>
    <property type="molecule type" value="Genomic_DNA"/>
</dbReference>
<dbReference type="Proteomes" id="UP000321805">
    <property type="component" value="Chromosome"/>
</dbReference>
<dbReference type="RefSeq" id="WP_146917320.1">
    <property type="nucleotide sequence ID" value="NZ_CP042430.1"/>
</dbReference>
<protein>
    <submittedName>
        <fullName evidence="1">Uncharacterized protein</fullName>
    </submittedName>
</protein>
<sequence>MSRRDDLDALSSKELHDRAVRRAERHLDVKFLWNLMQVVPAANAAAGQTDQADYDVAHWSGQVADTFRDDDGKLSDALRPVYLDYLEQHPDA</sequence>
<dbReference type="AlphaFoldDB" id="A0A5B8U2M0"/>
<organism evidence="1 2">
    <name type="scientific">Baekduia soli</name>
    <dbReference type="NCBI Taxonomy" id="496014"/>
    <lineage>
        <taxon>Bacteria</taxon>
        <taxon>Bacillati</taxon>
        <taxon>Actinomycetota</taxon>
        <taxon>Thermoleophilia</taxon>
        <taxon>Solirubrobacterales</taxon>
        <taxon>Baekduiaceae</taxon>
        <taxon>Baekduia</taxon>
    </lineage>
</organism>